<dbReference type="RefSeq" id="WP_281242963.1">
    <property type="nucleotide sequence ID" value="NZ_FNQR01000001.1"/>
</dbReference>
<proteinExistence type="predicted"/>
<dbReference type="Proteomes" id="UP000198584">
    <property type="component" value="Unassembled WGS sequence"/>
</dbReference>
<accession>A0A1H3WCT6</accession>
<organism evidence="1 2">
    <name type="scientific">Thalassobacillus cyri</name>
    <dbReference type="NCBI Taxonomy" id="571932"/>
    <lineage>
        <taxon>Bacteria</taxon>
        <taxon>Bacillati</taxon>
        <taxon>Bacillota</taxon>
        <taxon>Bacilli</taxon>
        <taxon>Bacillales</taxon>
        <taxon>Bacillaceae</taxon>
        <taxon>Thalassobacillus</taxon>
    </lineage>
</organism>
<keyword evidence="2" id="KW-1185">Reference proteome</keyword>
<reference evidence="1 2" key="1">
    <citation type="submission" date="2016-10" db="EMBL/GenBank/DDBJ databases">
        <authorList>
            <person name="de Groot N.N."/>
        </authorList>
    </citation>
    <scope>NUCLEOTIDE SEQUENCE [LARGE SCALE GENOMIC DNA]</scope>
    <source>
        <strain evidence="1 2">CCM7597</strain>
    </source>
</reference>
<protein>
    <submittedName>
        <fullName evidence="1">Uncharacterized protein</fullName>
    </submittedName>
</protein>
<sequence length="44" mass="4754">MKKNVIGIVLIIIILGSTLVLANNSDESANAKSDEQIESELLKK</sequence>
<dbReference type="EMBL" id="FNQR01000001">
    <property type="protein sequence ID" value="SDZ84933.1"/>
    <property type="molecule type" value="Genomic_DNA"/>
</dbReference>
<name>A0A1H3WCT6_9BACI</name>
<evidence type="ECO:0000313" key="2">
    <source>
        <dbReference type="Proteomes" id="UP000198584"/>
    </source>
</evidence>
<gene>
    <name evidence="1" type="ORF">SAMN05421743_101413</name>
</gene>
<dbReference type="AlphaFoldDB" id="A0A1H3WCT6"/>
<evidence type="ECO:0000313" key="1">
    <source>
        <dbReference type="EMBL" id="SDZ84933.1"/>
    </source>
</evidence>